<dbReference type="OrthoDB" id="71500at2759"/>
<evidence type="ECO:0000256" key="1">
    <source>
        <dbReference type="SAM" id="MobiDB-lite"/>
    </source>
</evidence>
<dbReference type="Proteomes" id="UP000784294">
    <property type="component" value="Unassembled WGS sequence"/>
</dbReference>
<evidence type="ECO:0000313" key="2">
    <source>
        <dbReference type="EMBL" id="VEL38824.1"/>
    </source>
</evidence>
<comment type="caution">
    <text evidence="2">The sequence shown here is derived from an EMBL/GenBank/DDBJ whole genome shotgun (WGS) entry which is preliminary data.</text>
</comment>
<keyword evidence="3" id="KW-1185">Reference proteome</keyword>
<organism evidence="2 3">
    <name type="scientific">Protopolystoma xenopodis</name>
    <dbReference type="NCBI Taxonomy" id="117903"/>
    <lineage>
        <taxon>Eukaryota</taxon>
        <taxon>Metazoa</taxon>
        <taxon>Spiralia</taxon>
        <taxon>Lophotrochozoa</taxon>
        <taxon>Platyhelminthes</taxon>
        <taxon>Monogenea</taxon>
        <taxon>Polyopisthocotylea</taxon>
        <taxon>Polystomatidea</taxon>
        <taxon>Polystomatidae</taxon>
        <taxon>Protopolystoma</taxon>
    </lineage>
</organism>
<dbReference type="EMBL" id="CAAALY010259127">
    <property type="protein sequence ID" value="VEL38824.1"/>
    <property type="molecule type" value="Genomic_DNA"/>
</dbReference>
<sequence>MPTTMPETFNLAHLVDAPADQPDPRQLALQERQQAMKKRLKRLRHRMNQRGHKFEKWLESADPYSCSGHSSTLSMNDASPSANRILIQRLAKEIRRLISLPESGPWVSGRVSSLERALNGILRLLTAVSPPSTPADASFAIGLGSSCPVSLAMSTSTTAKRTGHLPHENFVVNPQQPV</sequence>
<reference evidence="2" key="1">
    <citation type="submission" date="2018-11" db="EMBL/GenBank/DDBJ databases">
        <authorList>
            <consortium name="Pathogen Informatics"/>
        </authorList>
    </citation>
    <scope>NUCLEOTIDE SEQUENCE</scope>
</reference>
<evidence type="ECO:0000313" key="3">
    <source>
        <dbReference type="Proteomes" id="UP000784294"/>
    </source>
</evidence>
<gene>
    <name evidence="2" type="ORF">PXEA_LOCUS32264</name>
</gene>
<proteinExistence type="predicted"/>
<protein>
    <submittedName>
        <fullName evidence="2">Uncharacterized protein</fullName>
    </submittedName>
</protein>
<name>A0A448XKL3_9PLAT</name>
<dbReference type="AlphaFoldDB" id="A0A448XKL3"/>
<accession>A0A448XKL3</accession>
<feature type="region of interest" description="Disordered" evidence="1">
    <location>
        <begin position="158"/>
        <end position="178"/>
    </location>
</feature>